<name>A0A0A2T9P7_9BACI</name>
<dbReference type="PANTHER" id="PTHR42852:SF17">
    <property type="entry name" value="THIOREDOXIN-LIKE PROTEIN HI_1115"/>
    <property type="match status" value="1"/>
</dbReference>
<comment type="caution">
    <text evidence="3">The sequence shown here is derived from an EMBL/GenBank/DDBJ whole genome shotgun (WGS) entry which is preliminary data.</text>
</comment>
<keyword evidence="4" id="KW-1185">Reference proteome</keyword>
<dbReference type="AlphaFoldDB" id="A0A0A2T9P7"/>
<dbReference type="RefSeq" id="WP_036819624.1">
    <property type="nucleotide sequence ID" value="NZ_AVBF01000028.1"/>
</dbReference>
<dbReference type="Gene3D" id="3.40.30.10">
    <property type="entry name" value="Glutaredoxin"/>
    <property type="match status" value="1"/>
</dbReference>
<dbReference type="Proteomes" id="UP000030147">
    <property type="component" value="Unassembled WGS sequence"/>
</dbReference>
<evidence type="ECO:0000313" key="3">
    <source>
        <dbReference type="EMBL" id="KGP72537.1"/>
    </source>
</evidence>
<gene>
    <name evidence="3" type="ORF">N782_11695</name>
</gene>
<evidence type="ECO:0000313" key="4">
    <source>
        <dbReference type="Proteomes" id="UP000030147"/>
    </source>
</evidence>
<proteinExistence type="predicted"/>
<keyword evidence="1" id="KW-1015">Disulfide bond</keyword>
<reference evidence="3 4" key="1">
    <citation type="journal article" date="2015" name="Stand. Genomic Sci.">
        <title>High quality draft genome sequence of the moderately halophilic bacterium Pontibacillus yanchengensis Y32(T) and comparison among Pontibacillus genomes.</title>
        <authorList>
            <person name="Huang J."/>
            <person name="Qiao Z.X."/>
            <person name="Tang J.W."/>
            <person name="Wang G."/>
        </authorList>
    </citation>
    <scope>NUCLEOTIDE SEQUENCE [LARGE SCALE GENOMIC DNA]</scope>
    <source>
        <strain evidence="3 4">Y32</strain>
    </source>
</reference>
<dbReference type="OrthoDB" id="25753at2"/>
<dbReference type="EMBL" id="AVBF01000028">
    <property type="protein sequence ID" value="KGP72537.1"/>
    <property type="molecule type" value="Genomic_DNA"/>
</dbReference>
<dbReference type="GO" id="GO:0016491">
    <property type="term" value="F:oxidoreductase activity"/>
    <property type="evidence" value="ECO:0007669"/>
    <property type="project" value="InterPro"/>
</dbReference>
<dbReference type="SUPFAM" id="SSF52833">
    <property type="entry name" value="Thioredoxin-like"/>
    <property type="match status" value="1"/>
</dbReference>
<dbReference type="STRING" id="1385514.N782_11695"/>
<dbReference type="CDD" id="cd02966">
    <property type="entry name" value="TlpA_like_family"/>
    <property type="match status" value="1"/>
</dbReference>
<dbReference type="PANTHER" id="PTHR42852">
    <property type="entry name" value="THIOL:DISULFIDE INTERCHANGE PROTEIN DSBE"/>
    <property type="match status" value="1"/>
</dbReference>
<evidence type="ECO:0000256" key="1">
    <source>
        <dbReference type="ARBA" id="ARBA00023157"/>
    </source>
</evidence>
<dbReference type="PROSITE" id="PS51352">
    <property type="entry name" value="THIOREDOXIN_2"/>
    <property type="match status" value="1"/>
</dbReference>
<organism evidence="3 4">
    <name type="scientific">Pontibacillus yanchengensis Y32</name>
    <dbReference type="NCBI Taxonomy" id="1385514"/>
    <lineage>
        <taxon>Bacteria</taxon>
        <taxon>Bacillati</taxon>
        <taxon>Bacillota</taxon>
        <taxon>Bacilli</taxon>
        <taxon>Bacillales</taxon>
        <taxon>Bacillaceae</taxon>
        <taxon>Pontibacillus</taxon>
    </lineage>
</organism>
<dbReference type="InterPro" id="IPR000866">
    <property type="entry name" value="AhpC/TSA"/>
</dbReference>
<protein>
    <submittedName>
        <fullName evidence="3">Thioredoxin</fullName>
    </submittedName>
</protein>
<dbReference type="eggNOG" id="COG0526">
    <property type="taxonomic scope" value="Bacteria"/>
</dbReference>
<sequence>MKAPTFELQDMNGQTYSLEEDLGNNVVLTFWTSWCPDSARDLPKKEQLFQSMDHEKVKMITINVVGRERNAQEGIDYATKFLTQPTLFDQGTEVYDAYNSQGVPTTVLINREGEIVKQFGDKAQFLDIVEAIGSELV</sequence>
<dbReference type="InterPro" id="IPR013766">
    <property type="entry name" value="Thioredoxin_domain"/>
</dbReference>
<dbReference type="Pfam" id="PF00578">
    <property type="entry name" value="AhpC-TSA"/>
    <property type="match status" value="1"/>
</dbReference>
<dbReference type="InterPro" id="IPR036249">
    <property type="entry name" value="Thioredoxin-like_sf"/>
</dbReference>
<accession>A0A0A2T9P7</accession>
<dbReference type="GO" id="GO:0016209">
    <property type="term" value="F:antioxidant activity"/>
    <property type="evidence" value="ECO:0007669"/>
    <property type="project" value="InterPro"/>
</dbReference>
<evidence type="ECO:0000259" key="2">
    <source>
        <dbReference type="PROSITE" id="PS51352"/>
    </source>
</evidence>
<dbReference type="InterPro" id="IPR050553">
    <property type="entry name" value="Thioredoxin_ResA/DsbE_sf"/>
</dbReference>
<feature type="domain" description="Thioredoxin" evidence="2">
    <location>
        <begin position="1"/>
        <end position="134"/>
    </location>
</feature>